<sequence length="397" mass="37606">MVPCKRLAAAAAGQTVAVEAWLHAAGYPRVAGVDEAGVGAIAGPLVVAAVVLHPPFAGGEGQAPGPPARKRPGHRLDLSGVGDCKALSAAARAAVVARLPPPTEVVVWRAVPLLSRFARWALLADAGGGVVPPKGPPALPRGGGGDDGGGVQVVRLGGGAAEGVEYAVAVAPAALVDHLGPTAAAATAMAAAVGALPGGLPEALLIDGDPPGGAKVSKTVAGVPPGVGAVVYLRSGDRLAAAVSVASILARETRDEVMAEAAAAWPGYGFGDHGGHPGEAHLAALAARGPCPIHRRSCKPVKRAVATHGGPGGKVEGTQSGAGKTKGGGGAGGGAGTAKGNGSGGVKGGAGTAKSNGSGGVKGGAGAGKGSGGGAKDVAGGAHQPPADAGMGLRLKL</sequence>
<name>A0ACC3C9T1_PYRYE</name>
<dbReference type="Proteomes" id="UP000798662">
    <property type="component" value="Chromosome 2"/>
</dbReference>
<proteinExistence type="predicted"/>
<organism evidence="1 2">
    <name type="scientific">Pyropia yezoensis</name>
    <name type="common">Susabi-nori</name>
    <name type="synonym">Porphyra yezoensis</name>
    <dbReference type="NCBI Taxonomy" id="2788"/>
    <lineage>
        <taxon>Eukaryota</taxon>
        <taxon>Rhodophyta</taxon>
        <taxon>Bangiophyceae</taxon>
        <taxon>Bangiales</taxon>
        <taxon>Bangiaceae</taxon>
        <taxon>Pyropia</taxon>
    </lineage>
</organism>
<dbReference type="EMBL" id="CM020619">
    <property type="protein sequence ID" value="KAK1866735.1"/>
    <property type="molecule type" value="Genomic_DNA"/>
</dbReference>
<evidence type="ECO:0000313" key="1">
    <source>
        <dbReference type="EMBL" id="KAK1866735.1"/>
    </source>
</evidence>
<accession>A0ACC3C9T1</accession>
<evidence type="ECO:0000313" key="2">
    <source>
        <dbReference type="Proteomes" id="UP000798662"/>
    </source>
</evidence>
<comment type="caution">
    <text evidence="1">The sequence shown here is derived from an EMBL/GenBank/DDBJ whole genome shotgun (WGS) entry which is preliminary data.</text>
</comment>
<protein>
    <submittedName>
        <fullName evidence="1">Uncharacterized protein</fullName>
    </submittedName>
</protein>
<gene>
    <name evidence="1" type="ORF">I4F81_009250</name>
</gene>
<reference evidence="1" key="1">
    <citation type="submission" date="2019-11" db="EMBL/GenBank/DDBJ databases">
        <title>Nori genome reveals adaptations in red seaweeds to the harsh intertidal environment.</title>
        <authorList>
            <person name="Wang D."/>
            <person name="Mao Y."/>
        </authorList>
    </citation>
    <scope>NUCLEOTIDE SEQUENCE</scope>
    <source>
        <tissue evidence="1">Gametophyte</tissue>
    </source>
</reference>
<keyword evidence="2" id="KW-1185">Reference proteome</keyword>